<dbReference type="Pfam" id="PF26644">
    <property type="entry name" value="CCC"/>
    <property type="match status" value="1"/>
</dbReference>
<evidence type="ECO:0000256" key="1">
    <source>
        <dbReference type="SAM" id="SignalP"/>
    </source>
</evidence>
<evidence type="ECO:0000259" key="2">
    <source>
        <dbReference type="Pfam" id="PF26644"/>
    </source>
</evidence>
<dbReference type="InParanoid" id="B4MJ33"/>
<evidence type="ECO:0000313" key="4">
    <source>
        <dbReference type="Proteomes" id="UP000007798"/>
    </source>
</evidence>
<accession>B4MJ33</accession>
<protein>
    <recommendedName>
        <fullName evidence="2">CCC domain-containing protein</fullName>
    </recommendedName>
</protein>
<dbReference type="InterPro" id="IPR058250">
    <property type="entry name" value="CCC"/>
</dbReference>
<dbReference type="OrthoDB" id="8112830at2759"/>
<sequence length="148" mass="15564">MIRIHSLAIIGLMAMISCGNVLAKQDSSARQFGGQNFGNGLGPVGLGGIGGNGGFGGGNAIGPGGFGYNPVGYPPQQQQQPPGCPLCDSSVYSYCSHKMIHDACCCDFPAATPQLRPQQCNFYDCSLLYAKSCYEHALIKNCCCNNPY</sequence>
<dbReference type="Proteomes" id="UP000007798">
    <property type="component" value="Unassembled WGS sequence"/>
</dbReference>
<proteinExistence type="predicted"/>
<feature type="chain" id="PRO_5002817921" description="CCC domain-containing protein" evidence="1">
    <location>
        <begin position="24"/>
        <end position="148"/>
    </location>
</feature>
<evidence type="ECO:0000313" key="3">
    <source>
        <dbReference type="EMBL" id="EDW72122.1"/>
    </source>
</evidence>
<dbReference type="HOGENOM" id="CLU_1760739_0_0_1"/>
<dbReference type="PROSITE" id="PS51257">
    <property type="entry name" value="PROKAR_LIPOPROTEIN"/>
    <property type="match status" value="1"/>
</dbReference>
<feature type="domain" description="CCC" evidence="2">
    <location>
        <begin position="77"/>
        <end position="146"/>
    </location>
</feature>
<keyword evidence="4" id="KW-1185">Reference proteome</keyword>
<dbReference type="AlphaFoldDB" id="B4MJ33"/>
<dbReference type="PhylomeDB" id="B4MJ33"/>
<dbReference type="KEGG" id="dwi:6638038"/>
<dbReference type="OMA" id="CSHKMVH"/>
<dbReference type="EMBL" id="CH963738">
    <property type="protein sequence ID" value="EDW72122.1"/>
    <property type="molecule type" value="Genomic_DNA"/>
</dbReference>
<name>B4MJ33_DROWI</name>
<keyword evidence="1" id="KW-0732">Signal</keyword>
<feature type="signal peptide" evidence="1">
    <location>
        <begin position="1"/>
        <end position="23"/>
    </location>
</feature>
<organism evidence="3 4">
    <name type="scientific">Drosophila willistoni</name>
    <name type="common">Fruit fly</name>
    <dbReference type="NCBI Taxonomy" id="7260"/>
    <lineage>
        <taxon>Eukaryota</taxon>
        <taxon>Metazoa</taxon>
        <taxon>Ecdysozoa</taxon>
        <taxon>Arthropoda</taxon>
        <taxon>Hexapoda</taxon>
        <taxon>Insecta</taxon>
        <taxon>Pterygota</taxon>
        <taxon>Neoptera</taxon>
        <taxon>Endopterygota</taxon>
        <taxon>Diptera</taxon>
        <taxon>Brachycera</taxon>
        <taxon>Muscomorpha</taxon>
        <taxon>Ephydroidea</taxon>
        <taxon>Drosophilidae</taxon>
        <taxon>Drosophila</taxon>
        <taxon>Sophophora</taxon>
    </lineage>
</organism>
<gene>
    <name evidence="3" type="primary">Dwil\GK10320</name>
    <name evidence="3" type="ORF">Dwil_GK10320</name>
</gene>
<dbReference type="eggNOG" id="ENOG502S8WI">
    <property type="taxonomic scope" value="Eukaryota"/>
</dbReference>
<reference evidence="3 4" key="1">
    <citation type="journal article" date="2007" name="Nature">
        <title>Evolution of genes and genomes on the Drosophila phylogeny.</title>
        <authorList>
            <consortium name="Drosophila 12 Genomes Consortium"/>
            <person name="Clark A.G."/>
            <person name="Eisen M.B."/>
            <person name="Smith D.R."/>
            <person name="Bergman C.M."/>
            <person name="Oliver B."/>
            <person name="Markow T.A."/>
            <person name="Kaufman T.C."/>
            <person name="Kellis M."/>
            <person name="Gelbart W."/>
            <person name="Iyer V.N."/>
            <person name="Pollard D.A."/>
            <person name="Sackton T.B."/>
            <person name="Larracuente A.M."/>
            <person name="Singh N.D."/>
            <person name="Abad J.P."/>
            <person name="Abt D.N."/>
            <person name="Adryan B."/>
            <person name="Aguade M."/>
            <person name="Akashi H."/>
            <person name="Anderson W.W."/>
            <person name="Aquadro C.F."/>
            <person name="Ardell D.H."/>
            <person name="Arguello R."/>
            <person name="Artieri C.G."/>
            <person name="Barbash D.A."/>
            <person name="Barker D."/>
            <person name="Barsanti P."/>
            <person name="Batterham P."/>
            <person name="Batzoglou S."/>
            <person name="Begun D."/>
            <person name="Bhutkar A."/>
            <person name="Blanco E."/>
            <person name="Bosak S.A."/>
            <person name="Bradley R.K."/>
            <person name="Brand A.D."/>
            <person name="Brent M.R."/>
            <person name="Brooks A.N."/>
            <person name="Brown R.H."/>
            <person name="Butlin R.K."/>
            <person name="Caggese C."/>
            <person name="Calvi B.R."/>
            <person name="Bernardo de Carvalho A."/>
            <person name="Caspi A."/>
            <person name="Castrezana S."/>
            <person name="Celniker S.E."/>
            <person name="Chang J.L."/>
            <person name="Chapple C."/>
            <person name="Chatterji S."/>
            <person name="Chinwalla A."/>
            <person name="Civetta A."/>
            <person name="Clifton S.W."/>
            <person name="Comeron J.M."/>
            <person name="Costello J.C."/>
            <person name="Coyne J.A."/>
            <person name="Daub J."/>
            <person name="David R.G."/>
            <person name="Delcher A.L."/>
            <person name="Delehaunty K."/>
            <person name="Do C.B."/>
            <person name="Ebling H."/>
            <person name="Edwards K."/>
            <person name="Eickbush T."/>
            <person name="Evans J.D."/>
            <person name="Filipski A."/>
            <person name="Findeiss S."/>
            <person name="Freyhult E."/>
            <person name="Fulton L."/>
            <person name="Fulton R."/>
            <person name="Garcia A.C."/>
            <person name="Gardiner A."/>
            <person name="Garfield D.A."/>
            <person name="Garvin B.E."/>
            <person name="Gibson G."/>
            <person name="Gilbert D."/>
            <person name="Gnerre S."/>
            <person name="Godfrey J."/>
            <person name="Good R."/>
            <person name="Gotea V."/>
            <person name="Gravely B."/>
            <person name="Greenberg A.J."/>
            <person name="Griffiths-Jones S."/>
            <person name="Gross S."/>
            <person name="Guigo R."/>
            <person name="Gustafson E.A."/>
            <person name="Haerty W."/>
            <person name="Hahn M.W."/>
            <person name="Halligan D.L."/>
            <person name="Halpern A.L."/>
            <person name="Halter G.M."/>
            <person name="Han M.V."/>
            <person name="Heger A."/>
            <person name="Hillier L."/>
            <person name="Hinrichs A.S."/>
            <person name="Holmes I."/>
            <person name="Hoskins R.A."/>
            <person name="Hubisz M.J."/>
            <person name="Hultmark D."/>
            <person name="Huntley M.A."/>
            <person name="Jaffe D.B."/>
            <person name="Jagadeeshan S."/>
            <person name="Jeck W.R."/>
            <person name="Johnson J."/>
            <person name="Jones C.D."/>
            <person name="Jordan W.C."/>
            <person name="Karpen G.H."/>
            <person name="Kataoka E."/>
            <person name="Keightley P.D."/>
            <person name="Kheradpour P."/>
            <person name="Kirkness E.F."/>
            <person name="Koerich L.B."/>
            <person name="Kristiansen K."/>
            <person name="Kudrna D."/>
            <person name="Kulathinal R.J."/>
            <person name="Kumar S."/>
            <person name="Kwok R."/>
            <person name="Lander E."/>
            <person name="Langley C.H."/>
            <person name="Lapoint R."/>
            <person name="Lazzaro B.P."/>
            <person name="Lee S.J."/>
            <person name="Levesque L."/>
            <person name="Li R."/>
            <person name="Lin C.F."/>
            <person name="Lin M.F."/>
            <person name="Lindblad-Toh K."/>
            <person name="Llopart A."/>
            <person name="Long M."/>
            <person name="Low L."/>
            <person name="Lozovsky E."/>
            <person name="Lu J."/>
            <person name="Luo M."/>
            <person name="Machado C.A."/>
            <person name="Makalowski W."/>
            <person name="Marzo M."/>
            <person name="Matsuda M."/>
            <person name="Matzkin L."/>
            <person name="McAllister B."/>
            <person name="McBride C.S."/>
            <person name="McKernan B."/>
            <person name="McKernan K."/>
            <person name="Mendez-Lago M."/>
            <person name="Minx P."/>
            <person name="Mollenhauer M.U."/>
            <person name="Montooth K."/>
            <person name="Mount S.M."/>
            <person name="Mu X."/>
            <person name="Myers E."/>
            <person name="Negre B."/>
            <person name="Newfeld S."/>
            <person name="Nielsen R."/>
            <person name="Noor M.A."/>
            <person name="O'Grady P."/>
            <person name="Pachter L."/>
            <person name="Papaceit M."/>
            <person name="Parisi M.J."/>
            <person name="Parisi M."/>
            <person name="Parts L."/>
            <person name="Pedersen J.S."/>
            <person name="Pesole G."/>
            <person name="Phillippy A.M."/>
            <person name="Ponting C.P."/>
            <person name="Pop M."/>
            <person name="Porcelli D."/>
            <person name="Powell J.R."/>
            <person name="Prohaska S."/>
            <person name="Pruitt K."/>
            <person name="Puig M."/>
            <person name="Quesneville H."/>
            <person name="Ram K.R."/>
            <person name="Rand D."/>
            <person name="Rasmussen M.D."/>
            <person name="Reed L.K."/>
            <person name="Reenan R."/>
            <person name="Reily A."/>
            <person name="Remington K.A."/>
            <person name="Rieger T.T."/>
            <person name="Ritchie M.G."/>
            <person name="Robin C."/>
            <person name="Rogers Y.H."/>
            <person name="Rohde C."/>
            <person name="Rozas J."/>
            <person name="Rubenfield M.J."/>
            <person name="Ruiz A."/>
            <person name="Russo S."/>
            <person name="Salzberg S.L."/>
            <person name="Sanchez-Gracia A."/>
            <person name="Saranga D.J."/>
            <person name="Sato H."/>
            <person name="Schaeffer S.W."/>
            <person name="Schatz M.C."/>
            <person name="Schlenke T."/>
            <person name="Schwartz R."/>
            <person name="Segarra C."/>
            <person name="Singh R.S."/>
            <person name="Sirot L."/>
            <person name="Sirota M."/>
            <person name="Sisneros N.B."/>
            <person name="Smith C.D."/>
            <person name="Smith T.F."/>
            <person name="Spieth J."/>
            <person name="Stage D.E."/>
            <person name="Stark A."/>
            <person name="Stephan W."/>
            <person name="Strausberg R.L."/>
            <person name="Strempel S."/>
            <person name="Sturgill D."/>
            <person name="Sutton G."/>
            <person name="Sutton G.G."/>
            <person name="Tao W."/>
            <person name="Teichmann S."/>
            <person name="Tobari Y.N."/>
            <person name="Tomimura Y."/>
            <person name="Tsolas J.M."/>
            <person name="Valente V.L."/>
            <person name="Venter E."/>
            <person name="Venter J.C."/>
            <person name="Vicario S."/>
            <person name="Vieira F.G."/>
            <person name="Vilella A.J."/>
            <person name="Villasante A."/>
            <person name="Walenz B."/>
            <person name="Wang J."/>
            <person name="Wasserman M."/>
            <person name="Watts T."/>
            <person name="Wilson D."/>
            <person name="Wilson R.K."/>
            <person name="Wing R.A."/>
            <person name="Wolfner M.F."/>
            <person name="Wong A."/>
            <person name="Wong G.K."/>
            <person name="Wu C.I."/>
            <person name="Wu G."/>
            <person name="Yamamoto D."/>
            <person name="Yang H.P."/>
            <person name="Yang S.P."/>
            <person name="Yorke J.A."/>
            <person name="Yoshida K."/>
            <person name="Zdobnov E."/>
            <person name="Zhang P."/>
            <person name="Zhang Y."/>
            <person name="Zimin A.V."/>
            <person name="Baldwin J."/>
            <person name="Abdouelleil A."/>
            <person name="Abdulkadir J."/>
            <person name="Abebe A."/>
            <person name="Abera B."/>
            <person name="Abreu J."/>
            <person name="Acer S.C."/>
            <person name="Aftuck L."/>
            <person name="Alexander A."/>
            <person name="An P."/>
            <person name="Anderson E."/>
            <person name="Anderson S."/>
            <person name="Arachi H."/>
            <person name="Azer M."/>
            <person name="Bachantsang P."/>
            <person name="Barry A."/>
            <person name="Bayul T."/>
            <person name="Berlin A."/>
            <person name="Bessette D."/>
            <person name="Bloom T."/>
            <person name="Blye J."/>
            <person name="Boguslavskiy L."/>
            <person name="Bonnet C."/>
            <person name="Boukhgalter B."/>
            <person name="Bourzgui I."/>
            <person name="Brown A."/>
            <person name="Cahill P."/>
            <person name="Channer S."/>
            <person name="Cheshatsang Y."/>
            <person name="Chuda L."/>
            <person name="Citroen M."/>
            <person name="Collymore A."/>
            <person name="Cooke P."/>
            <person name="Costello M."/>
            <person name="D'Aco K."/>
            <person name="Daza R."/>
            <person name="De Haan G."/>
            <person name="DeGray S."/>
            <person name="DeMaso C."/>
            <person name="Dhargay N."/>
            <person name="Dooley K."/>
            <person name="Dooley E."/>
            <person name="Doricent M."/>
            <person name="Dorje P."/>
            <person name="Dorjee K."/>
            <person name="Dupes A."/>
            <person name="Elong R."/>
            <person name="Falk J."/>
            <person name="Farina A."/>
            <person name="Faro S."/>
            <person name="Ferguson D."/>
            <person name="Fisher S."/>
            <person name="Foley C.D."/>
            <person name="Franke A."/>
            <person name="Friedrich D."/>
            <person name="Gadbois L."/>
            <person name="Gearin G."/>
            <person name="Gearin C.R."/>
            <person name="Giannoukos G."/>
            <person name="Goode T."/>
            <person name="Graham J."/>
            <person name="Grandbois E."/>
            <person name="Grewal S."/>
            <person name="Gyaltsen K."/>
            <person name="Hafez N."/>
            <person name="Hagos B."/>
            <person name="Hall J."/>
            <person name="Henson C."/>
            <person name="Hollinger A."/>
            <person name="Honan T."/>
            <person name="Huard M.D."/>
            <person name="Hughes L."/>
            <person name="Hurhula B."/>
            <person name="Husby M.E."/>
            <person name="Kamat A."/>
            <person name="Kanga B."/>
            <person name="Kashin S."/>
            <person name="Khazanovich D."/>
            <person name="Kisner P."/>
            <person name="Lance K."/>
            <person name="Lara M."/>
            <person name="Lee W."/>
            <person name="Lennon N."/>
            <person name="Letendre F."/>
            <person name="LeVine R."/>
            <person name="Lipovsky A."/>
            <person name="Liu X."/>
            <person name="Liu J."/>
            <person name="Liu S."/>
            <person name="Lokyitsang T."/>
            <person name="Lokyitsang Y."/>
            <person name="Lubonja R."/>
            <person name="Lui A."/>
            <person name="MacDonald P."/>
            <person name="Magnisalis V."/>
            <person name="Maru K."/>
            <person name="Matthews C."/>
            <person name="McCusker W."/>
            <person name="McDonough S."/>
            <person name="Mehta T."/>
            <person name="Meldrim J."/>
            <person name="Meneus L."/>
            <person name="Mihai O."/>
            <person name="Mihalev A."/>
            <person name="Mihova T."/>
            <person name="Mittelman R."/>
            <person name="Mlenga V."/>
            <person name="Montmayeur A."/>
            <person name="Mulrain L."/>
            <person name="Navidi A."/>
            <person name="Naylor J."/>
            <person name="Negash T."/>
            <person name="Nguyen T."/>
            <person name="Nguyen N."/>
            <person name="Nicol R."/>
            <person name="Norbu C."/>
            <person name="Norbu N."/>
            <person name="Novod N."/>
            <person name="O'Neill B."/>
            <person name="Osman S."/>
            <person name="Markiewicz E."/>
            <person name="Oyono O.L."/>
            <person name="Patti C."/>
            <person name="Phunkhang P."/>
            <person name="Pierre F."/>
            <person name="Priest M."/>
            <person name="Raghuraman S."/>
            <person name="Rege F."/>
            <person name="Reyes R."/>
            <person name="Rise C."/>
            <person name="Rogov P."/>
            <person name="Ross K."/>
            <person name="Ryan E."/>
            <person name="Settipalli S."/>
            <person name="Shea T."/>
            <person name="Sherpa N."/>
            <person name="Shi L."/>
            <person name="Shih D."/>
            <person name="Sparrow T."/>
            <person name="Spaulding J."/>
            <person name="Stalker J."/>
            <person name="Stange-Thomann N."/>
            <person name="Stavropoulos S."/>
            <person name="Stone C."/>
            <person name="Strader C."/>
            <person name="Tesfaye S."/>
            <person name="Thomson T."/>
            <person name="Thoulutsang Y."/>
            <person name="Thoulutsang D."/>
            <person name="Topham K."/>
            <person name="Topping I."/>
            <person name="Tsamla T."/>
            <person name="Vassiliev H."/>
            <person name="Vo A."/>
            <person name="Wangchuk T."/>
            <person name="Wangdi T."/>
            <person name="Weiand M."/>
            <person name="Wilkinson J."/>
            <person name="Wilson A."/>
            <person name="Yadav S."/>
            <person name="Young G."/>
            <person name="Yu Q."/>
            <person name="Zembek L."/>
            <person name="Zhong D."/>
            <person name="Zimmer A."/>
            <person name="Zwirko Z."/>
            <person name="Jaffe D.B."/>
            <person name="Alvarez P."/>
            <person name="Brockman W."/>
            <person name="Butler J."/>
            <person name="Chin C."/>
            <person name="Gnerre S."/>
            <person name="Grabherr M."/>
            <person name="Kleber M."/>
            <person name="Mauceli E."/>
            <person name="MacCallum I."/>
        </authorList>
    </citation>
    <scope>NUCLEOTIDE SEQUENCE [LARGE SCALE GENOMIC DNA]</scope>
    <source>
        <strain evidence="4">Tucson 14030-0811.24</strain>
    </source>
</reference>